<dbReference type="PANTHER" id="PTHR43805:SF1">
    <property type="entry name" value="GP-PDE DOMAIN-CONTAINING PROTEIN"/>
    <property type="match status" value="1"/>
</dbReference>
<keyword evidence="3" id="KW-1185">Reference proteome</keyword>
<comment type="caution">
    <text evidence="2">The sequence shown here is derived from an EMBL/GenBank/DDBJ whole genome shotgun (WGS) entry which is preliminary data.</text>
</comment>
<evidence type="ECO:0000313" key="2">
    <source>
        <dbReference type="EMBL" id="GAA5805988.1"/>
    </source>
</evidence>
<dbReference type="PROSITE" id="PS51704">
    <property type="entry name" value="GP_PDE"/>
    <property type="match status" value="1"/>
</dbReference>
<dbReference type="EMBL" id="BAABUJ010000054">
    <property type="protein sequence ID" value="GAA5805988.1"/>
    <property type="molecule type" value="Genomic_DNA"/>
</dbReference>
<feature type="domain" description="GP-PDE" evidence="1">
    <location>
        <begin position="16"/>
        <end position="259"/>
    </location>
</feature>
<dbReference type="Pfam" id="PF03009">
    <property type="entry name" value="GDPD"/>
    <property type="match status" value="1"/>
</dbReference>
<dbReference type="SUPFAM" id="SSF51695">
    <property type="entry name" value="PLC-like phosphodiesterases"/>
    <property type="match status" value="1"/>
</dbReference>
<sequence>MSEVIDKDANFSLRMPDIIAHRGFSAENPENTLISYTNAVIAGTTALEGDIRLSKDNEIVVMHDLTLDRTSTGKGPVRESNWHGYIDGLTTKAEPSQAIPRFKDVLDLLTQPEVSSIEGLYMIVDIKYDNPIEILDALHKLVETYLVQHAKLCDQLVIGIWNIEFLERAKELFPTFKFCFIGISLSAARNYFLDNVDCLSLPFAALAGSDGQSLIKEAHTRNKRVFTWTINDPLQMKTCVLWKVDGVIGDNVRVLLENVHEIVKTVNGPEDYQEFVKTDTYLSSRRRRAYLYMVTKVMGLASWTVIGV</sequence>
<evidence type="ECO:0000259" key="1">
    <source>
        <dbReference type="PROSITE" id="PS51704"/>
    </source>
</evidence>
<proteinExistence type="predicted"/>
<dbReference type="InterPro" id="IPR017946">
    <property type="entry name" value="PLC-like_Pdiesterase_TIM-brl"/>
</dbReference>
<dbReference type="Proteomes" id="UP001476247">
    <property type="component" value="Unassembled WGS sequence"/>
</dbReference>
<reference evidence="2 3" key="1">
    <citation type="submission" date="2024-04" db="EMBL/GenBank/DDBJ databases">
        <title>genome sequences of Mucor flavus KT1a and Helicostylum pulchrum KT1b strains isolation_sourced from the surface of a dry-aged beef.</title>
        <authorList>
            <person name="Toyotome T."/>
            <person name="Hosono M."/>
            <person name="Torimaru M."/>
            <person name="Fukuda K."/>
            <person name="Mikami N."/>
        </authorList>
    </citation>
    <scope>NUCLEOTIDE SEQUENCE [LARGE SCALE GENOMIC DNA]</scope>
    <source>
        <strain evidence="2 3">KT1b</strain>
    </source>
</reference>
<organism evidence="2 3">
    <name type="scientific">Helicostylum pulchrum</name>
    <dbReference type="NCBI Taxonomy" id="562976"/>
    <lineage>
        <taxon>Eukaryota</taxon>
        <taxon>Fungi</taxon>
        <taxon>Fungi incertae sedis</taxon>
        <taxon>Mucoromycota</taxon>
        <taxon>Mucoromycotina</taxon>
        <taxon>Mucoromycetes</taxon>
        <taxon>Mucorales</taxon>
        <taxon>Mucorineae</taxon>
        <taxon>Mucoraceae</taxon>
        <taxon>Helicostylum</taxon>
    </lineage>
</organism>
<dbReference type="InterPro" id="IPR030395">
    <property type="entry name" value="GP_PDE_dom"/>
</dbReference>
<name>A0ABP9YHC1_9FUNG</name>
<accession>A0ABP9YHC1</accession>
<gene>
    <name evidence="2" type="ORF">HPULCUR_011515</name>
</gene>
<protein>
    <recommendedName>
        <fullName evidence="1">GP-PDE domain-containing protein</fullName>
    </recommendedName>
</protein>
<evidence type="ECO:0000313" key="3">
    <source>
        <dbReference type="Proteomes" id="UP001476247"/>
    </source>
</evidence>
<dbReference type="Gene3D" id="3.20.20.190">
    <property type="entry name" value="Phosphatidylinositol (PI) phosphodiesterase"/>
    <property type="match status" value="1"/>
</dbReference>
<dbReference type="PANTHER" id="PTHR43805">
    <property type="entry name" value="GLYCEROPHOSPHORYL DIESTER PHOSPHODIESTERASE"/>
    <property type="match status" value="1"/>
</dbReference>